<comment type="similarity">
    <text evidence="2">In the N-terminal section; belongs to the transposase 2 family.</text>
</comment>
<evidence type="ECO:0000256" key="3">
    <source>
        <dbReference type="ARBA" id="ARBA00022578"/>
    </source>
</evidence>
<reference evidence="8" key="1">
    <citation type="submission" date="2021-02" db="EMBL/GenBank/DDBJ databases">
        <title>Metagenome-assembled genomes from human diarrheal sample B26.</title>
        <authorList>
            <person name="Ateba T.P."/>
            <person name="Alayande K.A."/>
            <person name="Mwanza M."/>
        </authorList>
    </citation>
    <scope>NUCLEOTIDE SEQUENCE</scope>
    <source>
        <strain evidence="8">06WH</strain>
    </source>
</reference>
<keyword evidence="3" id="KW-0815">Transposition</keyword>
<dbReference type="Pfam" id="PF07282">
    <property type="entry name" value="Cas12f1-like_TNB"/>
    <property type="match status" value="1"/>
</dbReference>
<dbReference type="EMBL" id="JAFHBD010000038">
    <property type="protein sequence ID" value="MBN2953790.1"/>
    <property type="molecule type" value="Genomic_DNA"/>
</dbReference>
<keyword evidence="8" id="KW-0808">Transferase</keyword>
<evidence type="ECO:0000256" key="5">
    <source>
        <dbReference type="ARBA" id="ARBA00023172"/>
    </source>
</evidence>
<dbReference type="NCBIfam" id="NF040570">
    <property type="entry name" value="guided_TnpB"/>
    <property type="match status" value="1"/>
</dbReference>
<dbReference type="Proteomes" id="UP000737612">
    <property type="component" value="Unassembled WGS sequence"/>
</dbReference>
<dbReference type="GO" id="GO:0003677">
    <property type="term" value="F:DNA binding"/>
    <property type="evidence" value="ECO:0007669"/>
    <property type="project" value="UniProtKB-KW"/>
</dbReference>
<dbReference type="Pfam" id="PF08843">
    <property type="entry name" value="AbiEii"/>
    <property type="match status" value="1"/>
</dbReference>
<dbReference type="InterPro" id="IPR014942">
    <property type="entry name" value="AbiEii"/>
</dbReference>
<dbReference type="PANTHER" id="PTHR30405">
    <property type="entry name" value="TRANSPOSASE"/>
    <property type="match status" value="1"/>
</dbReference>
<dbReference type="Gene3D" id="3.10.450.620">
    <property type="entry name" value="JHP933, nucleotidyltransferase-like core domain"/>
    <property type="match status" value="1"/>
</dbReference>
<dbReference type="InterPro" id="IPR001959">
    <property type="entry name" value="Transposase"/>
</dbReference>
<proteinExistence type="inferred from homology"/>
<organism evidence="8 9">
    <name type="scientific">Fusicatenibacter saccharivorans</name>
    <dbReference type="NCBI Taxonomy" id="1150298"/>
    <lineage>
        <taxon>Bacteria</taxon>
        <taxon>Bacillati</taxon>
        <taxon>Bacillota</taxon>
        <taxon>Clostridia</taxon>
        <taxon>Lachnospirales</taxon>
        <taxon>Lachnospiraceae</taxon>
        <taxon>Fusicatenibacter</taxon>
    </lineage>
</organism>
<dbReference type="InterPro" id="IPR051399">
    <property type="entry name" value="RNA-guided_DNA_endo/Transpos"/>
</dbReference>
<dbReference type="Pfam" id="PF01385">
    <property type="entry name" value="OrfB_IS605"/>
    <property type="match status" value="1"/>
</dbReference>
<evidence type="ECO:0000256" key="1">
    <source>
        <dbReference type="ARBA" id="ARBA00008761"/>
    </source>
</evidence>
<dbReference type="NCBIfam" id="TIGR01766">
    <property type="entry name" value="IS200/IS605 family accessory protein TnpB-like domain"/>
    <property type="match status" value="1"/>
</dbReference>
<gene>
    <name evidence="8" type="ORF">JTJ23_09380</name>
</gene>
<dbReference type="GO" id="GO:0016740">
    <property type="term" value="F:transferase activity"/>
    <property type="evidence" value="ECO:0007669"/>
    <property type="project" value="UniProtKB-KW"/>
</dbReference>
<sequence>MYLHENKENFQEMIELVSTDTGRAAAVIEKDYYVTLILRLLSEQLSNVVFKGGTSLSKGYHAINRFSEDIDITFDEHIGEARRKKLKNQILKGISEELCMPISNWESTQSDRDYNAYYFSYESVWNLDDDRMLSSVKLETALGSYAFPTEKIKIGNYIGEYFRKRGREDLAEKFRLDEFEMKVQALERTYIDKIFALCDYYIQNKSKRYSRHLYDIYKLTQHISFDANFEKLYYEIREHRKTMKICPSAGEGVDVTKIIREFCDADFYREDYETITSYFSADYFEPEPRPNAGGTIGIDVGIKAFYSDSNGNTVSNPRYLERAMRKLIREQRRLSRKQKDSHNRGKQRLRVARVHEKIANQRNDFLQKQSTMLVRENQTICIEDLNVKGMIRNHKLAKFIASVSWAKFFEMLEYKVAWYGNELHRVPTMYPSSQTCSSCGYRNPRIKNLSIRIWECPKCHAVHDRDTNAGINILKKALQMQSA</sequence>
<evidence type="ECO:0000313" key="9">
    <source>
        <dbReference type="Proteomes" id="UP000737612"/>
    </source>
</evidence>
<keyword evidence="4" id="KW-0238">DNA-binding</keyword>
<feature type="domain" description="Probable transposase IS891/IS1136/IS1341" evidence="6">
    <location>
        <begin position="285"/>
        <end position="393"/>
    </location>
</feature>
<evidence type="ECO:0000259" key="7">
    <source>
        <dbReference type="Pfam" id="PF07282"/>
    </source>
</evidence>
<evidence type="ECO:0000313" key="8">
    <source>
        <dbReference type="EMBL" id="MBN2953790.1"/>
    </source>
</evidence>
<feature type="domain" description="Cas12f1-like TNB" evidence="7">
    <location>
        <begin position="405"/>
        <end position="473"/>
    </location>
</feature>
<accession>A0A938ZED0</accession>
<name>A0A938ZED0_9FIRM</name>
<dbReference type="GO" id="GO:0032196">
    <property type="term" value="P:transposition"/>
    <property type="evidence" value="ECO:0007669"/>
    <property type="project" value="UniProtKB-KW"/>
</dbReference>
<keyword evidence="5" id="KW-0233">DNA recombination</keyword>
<protein>
    <submittedName>
        <fullName evidence="8">Nucleotidyl transferase AbiEii/AbiGii toxin family protein</fullName>
    </submittedName>
</protein>
<dbReference type="AlphaFoldDB" id="A0A938ZED0"/>
<comment type="similarity">
    <text evidence="1">In the C-terminal section; belongs to the transposase 35 family.</text>
</comment>
<dbReference type="InterPro" id="IPR010095">
    <property type="entry name" value="Cas12f1-like_TNB"/>
</dbReference>
<evidence type="ECO:0000256" key="2">
    <source>
        <dbReference type="ARBA" id="ARBA00011044"/>
    </source>
</evidence>
<evidence type="ECO:0000256" key="4">
    <source>
        <dbReference type="ARBA" id="ARBA00023125"/>
    </source>
</evidence>
<dbReference type="PANTHER" id="PTHR30405:SF25">
    <property type="entry name" value="RNA-GUIDED DNA ENDONUCLEASE INSQ-RELATED"/>
    <property type="match status" value="1"/>
</dbReference>
<dbReference type="GO" id="GO:0006310">
    <property type="term" value="P:DNA recombination"/>
    <property type="evidence" value="ECO:0007669"/>
    <property type="project" value="UniProtKB-KW"/>
</dbReference>
<evidence type="ECO:0000259" key="6">
    <source>
        <dbReference type="Pfam" id="PF01385"/>
    </source>
</evidence>
<comment type="caution">
    <text evidence="8">The sequence shown here is derived from an EMBL/GenBank/DDBJ whole genome shotgun (WGS) entry which is preliminary data.</text>
</comment>